<dbReference type="KEGG" id="aplc:110985807"/>
<accession>A0A8B7ZD05</accession>
<dbReference type="GO" id="GO:0006487">
    <property type="term" value="P:protein N-linked glycosylation"/>
    <property type="evidence" value="ECO:0007669"/>
    <property type="project" value="TreeGrafter"/>
</dbReference>
<evidence type="ECO:0000313" key="3">
    <source>
        <dbReference type="Proteomes" id="UP000694845"/>
    </source>
</evidence>
<keyword evidence="1" id="KW-0812">Transmembrane</keyword>
<keyword evidence="1" id="KW-0472">Membrane</keyword>
<protein>
    <submittedName>
        <fullName evidence="4">Alpha-1,3-mannosyl-glycoprotein 4-beta-N-acetylglucosaminyltransferase C-like isoform X1</fullName>
    </submittedName>
</protein>
<feature type="domain" description="MGAT4 conserved region" evidence="2">
    <location>
        <begin position="126"/>
        <end position="360"/>
    </location>
</feature>
<feature type="transmembrane region" description="Helical" evidence="1">
    <location>
        <begin position="12"/>
        <end position="32"/>
    </location>
</feature>
<proteinExistence type="predicted"/>
<dbReference type="InterPro" id="IPR006759">
    <property type="entry name" value="Glyco_transf_54"/>
</dbReference>
<dbReference type="InterPro" id="IPR057279">
    <property type="entry name" value="MGAT4"/>
</dbReference>
<reference evidence="4" key="1">
    <citation type="submission" date="2025-08" db="UniProtKB">
        <authorList>
            <consortium name="RefSeq"/>
        </authorList>
    </citation>
    <scope>IDENTIFICATION</scope>
</reference>
<organism evidence="3 4">
    <name type="scientific">Acanthaster planci</name>
    <name type="common">Crown-of-thorns starfish</name>
    <dbReference type="NCBI Taxonomy" id="133434"/>
    <lineage>
        <taxon>Eukaryota</taxon>
        <taxon>Metazoa</taxon>
        <taxon>Echinodermata</taxon>
        <taxon>Eleutherozoa</taxon>
        <taxon>Asterozoa</taxon>
        <taxon>Asteroidea</taxon>
        <taxon>Valvatacea</taxon>
        <taxon>Valvatida</taxon>
        <taxon>Acanthasteridae</taxon>
        <taxon>Acanthaster</taxon>
    </lineage>
</organism>
<keyword evidence="3" id="KW-1185">Reference proteome</keyword>
<dbReference type="AlphaFoldDB" id="A0A8B7ZD05"/>
<dbReference type="RefSeq" id="XP_022102857.1">
    <property type="nucleotide sequence ID" value="XM_022247165.1"/>
</dbReference>
<keyword evidence="1" id="KW-1133">Transmembrane helix</keyword>
<dbReference type="OrthoDB" id="2016523at2759"/>
<gene>
    <name evidence="4" type="primary">LOC110985807</name>
</gene>
<dbReference type="GO" id="GO:0008375">
    <property type="term" value="F:acetylglucosaminyltransferase activity"/>
    <property type="evidence" value="ECO:0007669"/>
    <property type="project" value="TreeGrafter"/>
</dbReference>
<evidence type="ECO:0000256" key="1">
    <source>
        <dbReference type="SAM" id="Phobius"/>
    </source>
</evidence>
<evidence type="ECO:0000259" key="2">
    <source>
        <dbReference type="Pfam" id="PF04666"/>
    </source>
</evidence>
<name>A0A8B7ZD05_ACAPL</name>
<dbReference type="PANTHER" id="PTHR12062">
    <property type="entry name" value="N-ACETYLGLUCOSAMINYLTRANSFERASE VI"/>
    <property type="match status" value="1"/>
</dbReference>
<dbReference type="Proteomes" id="UP000694845">
    <property type="component" value="Unplaced"/>
</dbReference>
<dbReference type="PANTHER" id="PTHR12062:SF0">
    <property type="entry name" value="ALPHA-1,3-MANNOSYL-GLYCOPROTEIN 4-BETA-N-ACETYLGLUCOSAMINYLTRANSFERASE B"/>
    <property type="match status" value="1"/>
</dbReference>
<sequence length="365" mass="42227">MGIKAWLCLQRRFLWLIVVGVVVVVIVARNGFDLGRDSKDTTAQGYHNLPWMPEIFAKYSAERNQITQEGWSGDTDNPSKNGTQHLSLIDAAMISKRYFHKDAYLQASVLTSDAGCMNLEKISRDNALVLGHRRKDRGFLTIGITTVERVNASYLYQTLESLIAHANATERSQISIVVFACDFKEKARQEARNIVSRFPEHLESGLLHLIEAPRLFYPPLINLKRTFDNPVERVYWRSKENIDGVFLFAYSANMSDYYLQLDDDFTTVPGYIRTIRKFIAQHQADHWILLDISEKGTGKLFRDRDVLHVARYLVQFYQEQPIDFLFSSLMRLHLQKRHFVVNPHIFKHIGNVSSLELKNKARQIH</sequence>
<evidence type="ECO:0000313" key="4">
    <source>
        <dbReference type="RefSeq" id="XP_022102857.1"/>
    </source>
</evidence>
<dbReference type="Pfam" id="PF04666">
    <property type="entry name" value="MGAT4_cons"/>
    <property type="match status" value="1"/>
</dbReference>
<dbReference type="GeneID" id="110985807"/>